<comment type="similarity">
    <text evidence="1 2">Belongs to the phD/YefM antitoxin family.</text>
</comment>
<dbReference type="InterPro" id="IPR036165">
    <property type="entry name" value="YefM-like_sf"/>
</dbReference>
<evidence type="ECO:0000313" key="3">
    <source>
        <dbReference type="EMBL" id="TCL07320.1"/>
    </source>
</evidence>
<evidence type="ECO:0000256" key="1">
    <source>
        <dbReference type="ARBA" id="ARBA00009981"/>
    </source>
</evidence>
<gene>
    <name evidence="3" type="ORF">EZJ58_5635</name>
</gene>
<sequence length="83" mass="9497">MTMTCISSRELNQNITKAKRDAQKGPVFITSRNKTTHVLLTVEDYRKMIGDRKSILDALQPPEGVSFDLETERADIQLRKAEF</sequence>
<dbReference type="Pfam" id="PF02604">
    <property type="entry name" value="PhdYeFM_antitox"/>
    <property type="match status" value="1"/>
</dbReference>
<accession>A0A4R1NS86</accession>
<dbReference type="RefSeq" id="WP_132927427.1">
    <property type="nucleotide sequence ID" value="NZ_SJOI01000001.1"/>
</dbReference>
<comment type="caution">
    <text evidence="3">The sequence shown here is derived from an EMBL/GenBank/DDBJ whole genome shotgun (WGS) entry which is preliminary data.</text>
</comment>
<dbReference type="InterPro" id="IPR006442">
    <property type="entry name" value="Antitoxin_Phd/YefM"/>
</dbReference>
<dbReference type="AlphaFoldDB" id="A0A4R1NS86"/>
<organism evidence="3 4">
    <name type="scientific">Sodalis ligni</name>
    <dbReference type="NCBI Taxonomy" id="2697027"/>
    <lineage>
        <taxon>Bacteria</taxon>
        <taxon>Pseudomonadati</taxon>
        <taxon>Pseudomonadota</taxon>
        <taxon>Gammaproteobacteria</taxon>
        <taxon>Enterobacterales</taxon>
        <taxon>Bruguierivoracaceae</taxon>
        <taxon>Sodalis</taxon>
    </lineage>
</organism>
<comment type="function">
    <text evidence="2">Antitoxin component of a type II toxin-antitoxin (TA) system.</text>
</comment>
<dbReference type="SUPFAM" id="SSF143120">
    <property type="entry name" value="YefM-like"/>
    <property type="match status" value="1"/>
</dbReference>
<proteinExistence type="inferred from homology"/>
<dbReference type="Proteomes" id="UP000294555">
    <property type="component" value="Unassembled WGS sequence"/>
</dbReference>
<dbReference type="EMBL" id="SJOI01000001">
    <property type="protein sequence ID" value="TCL07320.1"/>
    <property type="molecule type" value="Genomic_DNA"/>
</dbReference>
<keyword evidence="4" id="KW-1185">Reference proteome</keyword>
<evidence type="ECO:0000313" key="4">
    <source>
        <dbReference type="Proteomes" id="UP000294555"/>
    </source>
</evidence>
<name>A0A4R1NS86_9GAMM</name>
<dbReference type="OrthoDB" id="72009at2"/>
<evidence type="ECO:0000256" key="2">
    <source>
        <dbReference type="RuleBase" id="RU362080"/>
    </source>
</evidence>
<protein>
    <recommendedName>
        <fullName evidence="2">Antitoxin</fullName>
    </recommendedName>
</protein>
<reference evidence="3 4" key="1">
    <citation type="submission" date="2019-02" db="EMBL/GenBank/DDBJ databases">
        <title>Investigation of anaerobic lignin degradation for improved lignocellulosic biofuels.</title>
        <authorList>
            <person name="Deangelis K."/>
        </authorList>
    </citation>
    <scope>NUCLEOTIDE SEQUENCE [LARGE SCALE GENOMIC DNA]</scope>
    <source>
        <strain evidence="3 4">159R</strain>
    </source>
</reference>